<sequence length="79" mass="8306">MTAHDITDAMLDLAIAFAAETGHESIYIPAANDWAPDDHDIAHALREPVSMGAVLQDLCLLLGIEPPRLVALANGAGCD</sequence>
<gene>
    <name evidence="1" type="ORF">NITHO_3110001</name>
</gene>
<keyword evidence="2" id="KW-1185">Reference proteome</keyword>
<dbReference type="RefSeq" id="WP_008478040.1">
    <property type="nucleotide sequence ID" value="NZ_CAGS01000237.1"/>
</dbReference>
<dbReference type="EMBL" id="CAGS01000237">
    <property type="protein sequence ID" value="CCF84128.1"/>
    <property type="molecule type" value="Genomic_DNA"/>
</dbReference>
<evidence type="ECO:0000313" key="2">
    <source>
        <dbReference type="Proteomes" id="UP000004221"/>
    </source>
</evidence>
<evidence type="ECO:0000313" key="1">
    <source>
        <dbReference type="EMBL" id="CCF84128.1"/>
    </source>
</evidence>
<comment type="caution">
    <text evidence="1">The sequence shown here is derived from an EMBL/GenBank/DDBJ whole genome shotgun (WGS) entry which is preliminary data.</text>
</comment>
<accession>I4EHG6</accession>
<proteinExistence type="predicted"/>
<dbReference type="AlphaFoldDB" id="I4EHG6"/>
<dbReference type="Proteomes" id="UP000004221">
    <property type="component" value="Unassembled WGS sequence"/>
</dbReference>
<protein>
    <submittedName>
        <fullName evidence="1">Uncharacterized protein</fullName>
    </submittedName>
</protein>
<reference evidence="1 2" key="1">
    <citation type="journal article" date="2012" name="ISME J.">
        <title>Nitrification expanded: discovery, physiology and genomics of a nitrite-oxidizing bacterium from the phylum Chloroflexi.</title>
        <authorList>
            <person name="Sorokin D.Y."/>
            <person name="Lucker S."/>
            <person name="Vejmelkova D."/>
            <person name="Kostrikina N.A."/>
            <person name="Kleerebezem R."/>
            <person name="Rijpstra W.I."/>
            <person name="Damste J.S."/>
            <person name="Le Paslier D."/>
            <person name="Muyzer G."/>
            <person name="Wagner M."/>
            <person name="van Loosdrecht M.C."/>
            <person name="Daims H."/>
        </authorList>
    </citation>
    <scope>NUCLEOTIDE SEQUENCE [LARGE SCALE GENOMIC DNA]</scope>
    <source>
        <strain evidence="2">none</strain>
    </source>
</reference>
<name>I4EHG6_9BACT</name>
<organism evidence="1 2">
    <name type="scientific">Nitrolancea hollandica Lb</name>
    <dbReference type="NCBI Taxonomy" id="1129897"/>
    <lineage>
        <taxon>Bacteria</taxon>
        <taxon>Pseudomonadati</taxon>
        <taxon>Thermomicrobiota</taxon>
        <taxon>Thermomicrobia</taxon>
        <taxon>Sphaerobacterales</taxon>
        <taxon>Sphaerobacterineae</taxon>
        <taxon>Sphaerobacteraceae</taxon>
        <taxon>Nitrolancea</taxon>
    </lineage>
</organism>